<feature type="domain" description="BPL/LPL catalytic" evidence="2">
    <location>
        <begin position="171"/>
        <end position="406"/>
    </location>
</feature>
<evidence type="ECO:0000313" key="3">
    <source>
        <dbReference type="EMBL" id="GAW79669.1"/>
    </source>
</evidence>
<dbReference type="InterPro" id="IPR045864">
    <property type="entry name" value="aa-tRNA-synth_II/BPL/LPL"/>
</dbReference>
<dbReference type="Pfam" id="PF21948">
    <property type="entry name" value="LplA-B_cat"/>
    <property type="match status" value="2"/>
</dbReference>
<evidence type="ECO:0000256" key="1">
    <source>
        <dbReference type="SAM" id="SignalP"/>
    </source>
</evidence>
<dbReference type="AlphaFoldDB" id="A0A1Y1JAX4"/>
<dbReference type="OMA" id="YISMHGM"/>
<reference evidence="4" key="1">
    <citation type="submission" date="2017-04" db="EMBL/GenBank/DDBJ databases">
        <title>Plasmodium gonderi genome.</title>
        <authorList>
            <person name="Arisue N."/>
            <person name="Honma H."/>
            <person name="Kawai S."/>
            <person name="Tougan T."/>
            <person name="Tanabe K."/>
            <person name="Horii T."/>
        </authorList>
    </citation>
    <scope>NUCLEOTIDE SEQUENCE [LARGE SCALE GENOMIC DNA]</scope>
    <source>
        <strain evidence="4">ATCC 30045</strain>
    </source>
</reference>
<dbReference type="Gene3D" id="3.30.930.10">
    <property type="entry name" value="Bira Bifunctional Protein, Domain 2"/>
    <property type="match status" value="1"/>
</dbReference>
<protein>
    <submittedName>
        <fullName evidence="3">Lipoate-protein ligase B</fullName>
    </submittedName>
</protein>
<dbReference type="Proteomes" id="UP000195521">
    <property type="component" value="Unassembled WGS sequence"/>
</dbReference>
<evidence type="ECO:0000313" key="4">
    <source>
        <dbReference type="Proteomes" id="UP000195521"/>
    </source>
</evidence>
<name>A0A1Y1JAX4_PLAGO</name>
<dbReference type="PROSITE" id="PS01313">
    <property type="entry name" value="LIPB"/>
    <property type="match status" value="1"/>
</dbReference>
<dbReference type="SUPFAM" id="SSF55681">
    <property type="entry name" value="Class II aaRS and biotin synthetases"/>
    <property type="match status" value="2"/>
</dbReference>
<dbReference type="EMBL" id="BDQF01000006">
    <property type="protein sequence ID" value="GAW79669.1"/>
    <property type="molecule type" value="Genomic_DNA"/>
</dbReference>
<dbReference type="RefSeq" id="XP_028542258.1">
    <property type="nucleotide sequence ID" value="XM_028686457.1"/>
</dbReference>
<gene>
    <name evidence="3" type="ORF">PGO_050790</name>
</gene>
<dbReference type="InterPro" id="IPR020605">
    <property type="entry name" value="Octanoyltransferase_CS"/>
</dbReference>
<sequence length="439" mass="51746">MIKKLLFVQVTLTIMVLCFTKRLKNEKKILSIVCVHLQGVKYRKHRKSFVQSPNKFLKKKHNIQKVHLTNKIFIFDLSEKLINYKLAFELQHILHQSKIILKHENKIHTFSNNSECSKIKKFEKNLKKYDFCFMLQHTPCYTLGSSAHLNDILLDKKSYFVEELGDINNNFVSSDVIQFVNKYECIKNEIEKCETYNEKKNYFENFSQNINKTKIPIYRINRGGKATYHGPGQLVLYFILDLKNYTSNYSERDIVHQPKHNYDYEKGDINMEGYNKYTLPDELDTNDIKKTEHSFDLHKTINNFQKIGVKTLEKFKINAHTKEGSIGVFHKDKKLISVGVKIRKYISMHGMALNFNIDNNFLKYLLSCGMRHDDYTSLHELDEVKNEKKIVIKMENEREKETALQSTLLKELAVNFAHSIRTIYNAKVKVSNDICRIFL</sequence>
<dbReference type="PANTHER" id="PTHR10993:SF7">
    <property type="entry name" value="LIPOYLTRANSFERASE 2, MITOCHONDRIAL-RELATED"/>
    <property type="match status" value="1"/>
</dbReference>
<dbReference type="InterPro" id="IPR004143">
    <property type="entry name" value="BPL_LPL_catalytic"/>
</dbReference>
<keyword evidence="1" id="KW-0732">Signal</keyword>
<dbReference type="PROSITE" id="PS51733">
    <property type="entry name" value="BPL_LPL_CATALYTIC"/>
    <property type="match status" value="1"/>
</dbReference>
<organism evidence="3 4">
    <name type="scientific">Plasmodium gonderi</name>
    <dbReference type="NCBI Taxonomy" id="77519"/>
    <lineage>
        <taxon>Eukaryota</taxon>
        <taxon>Sar</taxon>
        <taxon>Alveolata</taxon>
        <taxon>Apicomplexa</taxon>
        <taxon>Aconoidasida</taxon>
        <taxon>Haemosporida</taxon>
        <taxon>Plasmodiidae</taxon>
        <taxon>Plasmodium</taxon>
        <taxon>Plasmodium (Plasmodium)</taxon>
    </lineage>
</organism>
<dbReference type="PANTHER" id="PTHR10993">
    <property type="entry name" value="OCTANOYLTRANSFERASE"/>
    <property type="match status" value="1"/>
</dbReference>
<accession>A0A1Y1JAX4</accession>
<feature type="signal peptide" evidence="1">
    <location>
        <begin position="1"/>
        <end position="20"/>
    </location>
</feature>
<dbReference type="GO" id="GO:0033819">
    <property type="term" value="F:lipoyl(octanoyl) transferase activity"/>
    <property type="evidence" value="ECO:0007669"/>
    <property type="project" value="InterPro"/>
</dbReference>
<feature type="chain" id="PRO_5012010840" evidence="1">
    <location>
        <begin position="21"/>
        <end position="439"/>
    </location>
</feature>
<dbReference type="OrthoDB" id="19908at2759"/>
<dbReference type="GO" id="GO:0009249">
    <property type="term" value="P:protein lipoylation"/>
    <property type="evidence" value="ECO:0007669"/>
    <property type="project" value="InterPro"/>
</dbReference>
<proteinExistence type="predicted"/>
<dbReference type="GeneID" id="39746381"/>
<dbReference type="GO" id="GO:0016874">
    <property type="term" value="F:ligase activity"/>
    <property type="evidence" value="ECO:0007669"/>
    <property type="project" value="UniProtKB-KW"/>
</dbReference>
<comment type="caution">
    <text evidence="3">The sequence shown here is derived from an EMBL/GenBank/DDBJ whole genome shotgun (WGS) entry which is preliminary data.</text>
</comment>
<keyword evidence="3" id="KW-0436">Ligase</keyword>
<keyword evidence="4" id="KW-1185">Reference proteome</keyword>
<evidence type="ECO:0000259" key="2">
    <source>
        <dbReference type="PROSITE" id="PS51733"/>
    </source>
</evidence>